<dbReference type="AlphaFoldDB" id="A0A642UCK2"/>
<proteinExistence type="predicted"/>
<comment type="caution">
    <text evidence="2">The sequence shown here is derived from an EMBL/GenBank/DDBJ whole genome shotgun (WGS) entry which is preliminary data.</text>
</comment>
<dbReference type="OrthoDB" id="4073795at2759"/>
<dbReference type="RefSeq" id="XP_034009593.1">
    <property type="nucleotide sequence ID" value="XM_034158761.1"/>
</dbReference>
<dbReference type="Pfam" id="PF00646">
    <property type="entry name" value="F-box"/>
    <property type="match status" value="1"/>
</dbReference>
<reference evidence="2 3" key="1">
    <citation type="submission" date="2019-07" db="EMBL/GenBank/DDBJ databases">
        <title>Genome assembly of two rare yeast pathogens: Diutina rugosa and Trichomonascus ciferrii.</title>
        <authorList>
            <person name="Mixao V."/>
            <person name="Saus E."/>
            <person name="Hansen A."/>
            <person name="Lass-Flor C."/>
            <person name="Gabaldon T."/>
        </authorList>
    </citation>
    <scope>NUCLEOTIDE SEQUENCE [LARGE SCALE GENOMIC DNA]</scope>
    <source>
        <strain evidence="2 3">CBS 613</strain>
    </source>
</reference>
<name>A0A642UCK2_DIURU</name>
<dbReference type="VEuPathDB" id="FungiDB:DIURU_005745"/>
<dbReference type="CDD" id="cd09917">
    <property type="entry name" value="F-box_SF"/>
    <property type="match status" value="1"/>
</dbReference>
<protein>
    <recommendedName>
        <fullName evidence="1">F-box domain-containing protein</fullName>
    </recommendedName>
</protein>
<evidence type="ECO:0000313" key="3">
    <source>
        <dbReference type="Proteomes" id="UP000449547"/>
    </source>
</evidence>
<dbReference type="GeneID" id="54784396"/>
<dbReference type="EMBL" id="SWFT01000163">
    <property type="protein sequence ID" value="KAA8896733.1"/>
    <property type="molecule type" value="Genomic_DNA"/>
</dbReference>
<gene>
    <name evidence="2" type="ORF">DIURU_005745</name>
</gene>
<dbReference type="PROSITE" id="PS50181">
    <property type="entry name" value="FBOX"/>
    <property type="match status" value="1"/>
</dbReference>
<dbReference type="OMA" id="CTWEMAK"/>
<keyword evidence="3" id="KW-1185">Reference proteome</keyword>
<accession>A0A642UCK2</accession>
<dbReference type="SUPFAM" id="SSF52047">
    <property type="entry name" value="RNI-like"/>
    <property type="match status" value="1"/>
</dbReference>
<dbReference type="Proteomes" id="UP000449547">
    <property type="component" value="Unassembled WGS sequence"/>
</dbReference>
<evidence type="ECO:0000313" key="2">
    <source>
        <dbReference type="EMBL" id="KAA8896733.1"/>
    </source>
</evidence>
<dbReference type="InterPro" id="IPR001810">
    <property type="entry name" value="F-box_dom"/>
</dbReference>
<evidence type="ECO:0000259" key="1">
    <source>
        <dbReference type="PROSITE" id="PS50181"/>
    </source>
</evidence>
<organism evidence="2 3">
    <name type="scientific">Diutina rugosa</name>
    <name type="common">Yeast</name>
    <name type="synonym">Candida rugosa</name>
    <dbReference type="NCBI Taxonomy" id="5481"/>
    <lineage>
        <taxon>Eukaryota</taxon>
        <taxon>Fungi</taxon>
        <taxon>Dikarya</taxon>
        <taxon>Ascomycota</taxon>
        <taxon>Saccharomycotina</taxon>
        <taxon>Pichiomycetes</taxon>
        <taxon>Debaryomycetaceae</taxon>
        <taxon>Diutina</taxon>
    </lineage>
</organism>
<dbReference type="SUPFAM" id="SSF81383">
    <property type="entry name" value="F-box domain"/>
    <property type="match status" value="1"/>
</dbReference>
<dbReference type="InterPro" id="IPR036047">
    <property type="entry name" value="F-box-like_dom_sf"/>
</dbReference>
<sequence>MTASPRDDGAESALLRLPDDVWRVVFNLLDAGDVVNLASTSKWIRSWLTPSVFCRAKCTWEMAKHRPPHPEIISQLRITNHSSYSEWSVDVFPRLRTYPKLQHLLINTIDSASWLRYRRFPHLARLTLYHSSPAKKPRFFDLNSLNDFVCLTFLEIHDYHFLWSREAVPVVNLVEVVLVGCSWEFPFRLSQFNPGQFLERLSLSYQANDTFVNSQLLMEFLTKPDAEMDSLRRLEVACPRSLSPSTFNRLTHNFTHLHQLKLTKWSVTTPKFVALYLNRASLGKLTHLTVEIPDAEVAADIEDQVHREFGGLYFFTSA</sequence>
<feature type="domain" description="F-box" evidence="1">
    <location>
        <begin position="11"/>
        <end position="63"/>
    </location>
</feature>